<reference evidence="1 2" key="1">
    <citation type="submission" date="2018-08" db="EMBL/GenBank/DDBJ databases">
        <title>Recombination of ecologically and evolutionarily significant loci maintains genetic cohesion in the Pseudomonas syringae species complex.</title>
        <authorList>
            <person name="Dillon M."/>
            <person name="Thakur S."/>
            <person name="Almeida R.N.D."/>
            <person name="Weir B.S."/>
            <person name="Guttman D.S."/>
        </authorList>
    </citation>
    <scope>NUCLEOTIDE SEQUENCE [LARGE SCALE GENOMIC DNA]</scope>
    <source>
        <strain evidence="1 2">ICMP 11935</strain>
    </source>
</reference>
<organism evidence="1 2">
    <name type="scientific">Pseudomonas syringae pv. aptata</name>
    <dbReference type="NCBI Taxonomy" id="83167"/>
    <lineage>
        <taxon>Bacteria</taxon>
        <taxon>Pseudomonadati</taxon>
        <taxon>Pseudomonadota</taxon>
        <taxon>Gammaproteobacteria</taxon>
        <taxon>Pseudomonadales</taxon>
        <taxon>Pseudomonadaceae</taxon>
        <taxon>Pseudomonas</taxon>
        <taxon>Pseudomonas syringae</taxon>
    </lineage>
</organism>
<accession>A0A3M5XAN6</accession>
<comment type="caution">
    <text evidence="1">The sequence shown here is derived from an EMBL/GenBank/DDBJ whole genome shotgun (WGS) entry which is preliminary data.</text>
</comment>
<gene>
    <name evidence="1" type="ORF">ALP24_05203</name>
</gene>
<feature type="non-terminal residue" evidence="1">
    <location>
        <position position="1"/>
    </location>
</feature>
<dbReference type="Proteomes" id="UP000274315">
    <property type="component" value="Unassembled WGS sequence"/>
</dbReference>
<sequence>AAGEGASKVQLDTRTRNPFLPLWIRQQTLLSAALSELCALYPQVPVGRLEELLEQLPLTV</sequence>
<evidence type="ECO:0000313" key="2">
    <source>
        <dbReference type="Proteomes" id="UP000274315"/>
    </source>
</evidence>
<name>A0A3M5XAN6_PSEAP</name>
<proteinExistence type="predicted"/>
<dbReference type="AlphaFoldDB" id="A0A3M5XAN6"/>
<evidence type="ECO:0000313" key="1">
    <source>
        <dbReference type="EMBL" id="RMU79861.1"/>
    </source>
</evidence>
<protein>
    <submittedName>
        <fullName evidence="1">Uncharacterized protein</fullName>
    </submittedName>
</protein>
<dbReference type="EMBL" id="RBUF01000021">
    <property type="protein sequence ID" value="RMU79861.1"/>
    <property type="molecule type" value="Genomic_DNA"/>
</dbReference>